<dbReference type="GO" id="GO:0005524">
    <property type="term" value="F:ATP binding"/>
    <property type="evidence" value="ECO:0007669"/>
    <property type="project" value="UniProtKB-KW"/>
</dbReference>
<evidence type="ECO:0000256" key="6">
    <source>
        <dbReference type="ARBA" id="ARBA00022741"/>
    </source>
</evidence>
<evidence type="ECO:0000256" key="4">
    <source>
        <dbReference type="ARBA" id="ARBA00022598"/>
    </source>
</evidence>
<comment type="catalytic activity">
    <reaction evidence="10">
        <text>(6S)-5,6,7,8-tetrahydrofolyl-(gamma-L-Glu)(n) + L-glutamate + ATP = (6S)-5,6,7,8-tetrahydrofolyl-(gamma-L-Glu)(n+1) + ADP + phosphate + H(+)</text>
        <dbReference type="Rhea" id="RHEA:10580"/>
        <dbReference type="Rhea" id="RHEA-COMP:14738"/>
        <dbReference type="Rhea" id="RHEA-COMP:14740"/>
        <dbReference type="ChEBI" id="CHEBI:15378"/>
        <dbReference type="ChEBI" id="CHEBI:29985"/>
        <dbReference type="ChEBI" id="CHEBI:30616"/>
        <dbReference type="ChEBI" id="CHEBI:43474"/>
        <dbReference type="ChEBI" id="CHEBI:141005"/>
        <dbReference type="ChEBI" id="CHEBI:456216"/>
        <dbReference type="EC" id="6.3.2.17"/>
    </reaction>
</comment>
<comment type="similarity">
    <text evidence="2 11">Belongs to the folylpolyglutamate synthase family.</text>
</comment>
<comment type="cofactor">
    <cofactor evidence="1">
        <name>Mg(2+)</name>
        <dbReference type="ChEBI" id="CHEBI:18420"/>
    </cofactor>
</comment>
<dbReference type="PROSITE" id="PS01011">
    <property type="entry name" value="FOLYLPOLYGLU_SYNT_1"/>
    <property type="match status" value="1"/>
</dbReference>
<dbReference type="Gene3D" id="3.90.190.20">
    <property type="entry name" value="Mur ligase, C-terminal domain"/>
    <property type="match status" value="1"/>
</dbReference>
<evidence type="ECO:0000259" key="12">
    <source>
        <dbReference type="Pfam" id="PF02875"/>
    </source>
</evidence>
<proteinExistence type="inferred from homology"/>
<gene>
    <name evidence="14" type="ORF">E6K79_03825</name>
</gene>
<evidence type="ECO:0000256" key="3">
    <source>
        <dbReference type="ARBA" id="ARBA00013025"/>
    </source>
</evidence>
<evidence type="ECO:0000313" key="14">
    <source>
        <dbReference type="EMBL" id="TMQ65997.1"/>
    </source>
</evidence>
<protein>
    <recommendedName>
        <fullName evidence="3">tetrahydrofolate synthase</fullName>
        <ecNumber evidence="3">6.3.2.17</ecNumber>
    </recommendedName>
    <alternativeName>
        <fullName evidence="9">Tetrahydrofolylpolyglutamate synthase</fullName>
    </alternativeName>
</protein>
<dbReference type="GO" id="GO:0008841">
    <property type="term" value="F:dihydrofolate synthase activity"/>
    <property type="evidence" value="ECO:0007669"/>
    <property type="project" value="TreeGrafter"/>
</dbReference>
<dbReference type="InterPro" id="IPR013221">
    <property type="entry name" value="Mur_ligase_cen"/>
</dbReference>
<feature type="domain" description="Mur ligase C-terminal" evidence="12">
    <location>
        <begin position="298"/>
        <end position="418"/>
    </location>
</feature>
<dbReference type="Pfam" id="PF02875">
    <property type="entry name" value="Mur_ligase_C"/>
    <property type="match status" value="1"/>
</dbReference>
<dbReference type="AlphaFoldDB" id="A0A538TQU2"/>
<dbReference type="Gene3D" id="3.40.1190.10">
    <property type="entry name" value="Mur-like, catalytic domain"/>
    <property type="match status" value="1"/>
</dbReference>
<reference evidence="14 15" key="1">
    <citation type="journal article" date="2019" name="Nat. Microbiol.">
        <title>Mediterranean grassland soil C-N compound turnover is dependent on rainfall and depth, and is mediated by genomically divergent microorganisms.</title>
        <authorList>
            <person name="Diamond S."/>
            <person name="Andeer P.F."/>
            <person name="Li Z."/>
            <person name="Crits-Christoph A."/>
            <person name="Burstein D."/>
            <person name="Anantharaman K."/>
            <person name="Lane K.R."/>
            <person name="Thomas B.C."/>
            <person name="Pan C."/>
            <person name="Northen T.R."/>
            <person name="Banfield J.F."/>
        </authorList>
    </citation>
    <scope>NUCLEOTIDE SEQUENCE [LARGE SCALE GENOMIC DNA]</scope>
    <source>
        <strain evidence="14">WS_9</strain>
    </source>
</reference>
<keyword evidence="7 11" id="KW-0067">ATP-binding</keyword>
<organism evidence="14 15">
    <name type="scientific">Eiseniibacteriota bacterium</name>
    <dbReference type="NCBI Taxonomy" id="2212470"/>
    <lineage>
        <taxon>Bacteria</taxon>
        <taxon>Candidatus Eiseniibacteriota</taxon>
    </lineage>
</organism>
<dbReference type="SUPFAM" id="SSF53623">
    <property type="entry name" value="MurD-like peptide ligases, catalytic domain"/>
    <property type="match status" value="1"/>
</dbReference>
<dbReference type="Pfam" id="PF08245">
    <property type="entry name" value="Mur_ligase_M"/>
    <property type="match status" value="1"/>
</dbReference>
<name>A0A538TQU2_UNCEI</name>
<evidence type="ECO:0000256" key="5">
    <source>
        <dbReference type="ARBA" id="ARBA00022723"/>
    </source>
</evidence>
<dbReference type="InterPro" id="IPR004101">
    <property type="entry name" value="Mur_ligase_C"/>
</dbReference>
<dbReference type="SUPFAM" id="SSF53244">
    <property type="entry name" value="MurD-like peptide ligases, peptide-binding domain"/>
    <property type="match status" value="1"/>
</dbReference>
<evidence type="ECO:0000256" key="1">
    <source>
        <dbReference type="ARBA" id="ARBA00001946"/>
    </source>
</evidence>
<dbReference type="FunFam" id="3.40.1190.10:FF:000011">
    <property type="entry name" value="Folylpolyglutamate synthase/dihydrofolate synthase"/>
    <property type="match status" value="1"/>
</dbReference>
<evidence type="ECO:0000259" key="13">
    <source>
        <dbReference type="Pfam" id="PF08245"/>
    </source>
</evidence>
<accession>A0A538TQU2</accession>
<dbReference type="InterPro" id="IPR036565">
    <property type="entry name" value="Mur-like_cat_sf"/>
</dbReference>
<dbReference type="EMBL" id="VBOZ01000010">
    <property type="protein sequence ID" value="TMQ65997.1"/>
    <property type="molecule type" value="Genomic_DNA"/>
</dbReference>
<evidence type="ECO:0000256" key="7">
    <source>
        <dbReference type="ARBA" id="ARBA00022840"/>
    </source>
</evidence>
<evidence type="ECO:0000313" key="15">
    <source>
        <dbReference type="Proteomes" id="UP000317691"/>
    </source>
</evidence>
<evidence type="ECO:0000256" key="9">
    <source>
        <dbReference type="ARBA" id="ARBA00030592"/>
    </source>
</evidence>
<keyword evidence="8" id="KW-0460">Magnesium</keyword>
<dbReference type="GO" id="GO:0005737">
    <property type="term" value="C:cytoplasm"/>
    <property type="evidence" value="ECO:0007669"/>
    <property type="project" value="TreeGrafter"/>
</dbReference>
<evidence type="ECO:0000256" key="2">
    <source>
        <dbReference type="ARBA" id="ARBA00008276"/>
    </source>
</evidence>
<feature type="domain" description="Mur ligase central" evidence="13">
    <location>
        <begin position="50"/>
        <end position="270"/>
    </location>
</feature>
<keyword evidence="4 11" id="KW-0436">Ligase</keyword>
<sequence>MSFTEGVSLRGRLEDLYRFERSGMRPGLTGIERLLEKAGRPDRAFPSVLIAGTNGKGSTAATLASILRAAGLRTGLYTSPHLVRFNERIRVDGREISDAELDDLLTRWWPRFEEEHPSFFEAATAIGFDHFAASSLDAAVVEVGLGGRLDATNVLEPMVSVITTISSDHAEILGHTLRRIAIEKAGIVKEGGRLVLGVRPGEARNAILEIATARGATVELLGREARFRVLRVGEDGTEFHLKTSSFSGAVTIPLHGAHQARNAALAALAAETVLSGRPGGEIARAIEAGIVDTRWPARVEWIEGDPPILVDVAHNVEGAIALGVTVAALLPGRPIAVVAAFSRDKAHDKILKALGRVAGRFFLTQFAGERATPAVDLLHAAPARHLDCEAVPDVREAISRAKSWARSRNGAVLVTGSFFLVGEALPILDREVPRAI</sequence>
<keyword evidence="6 11" id="KW-0547">Nucleotide-binding</keyword>
<dbReference type="GO" id="GO:0004326">
    <property type="term" value="F:tetrahydrofolylpolyglutamate synthase activity"/>
    <property type="evidence" value="ECO:0007669"/>
    <property type="project" value="UniProtKB-EC"/>
</dbReference>
<dbReference type="NCBIfam" id="TIGR01499">
    <property type="entry name" value="folC"/>
    <property type="match status" value="1"/>
</dbReference>
<evidence type="ECO:0000256" key="10">
    <source>
        <dbReference type="ARBA" id="ARBA00047493"/>
    </source>
</evidence>
<dbReference type="PIRSF" id="PIRSF001563">
    <property type="entry name" value="Folylpolyglu_synth"/>
    <property type="match status" value="1"/>
</dbReference>
<evidence type="ECO:0000256" key="8">
    <source>
        <dbReference type="ARBA" id="ARBA00022842"/>
    </source>
</evidence>
<dbReference type="PANTHER" id="PTHR11136:SF0">
    <property type="entry name" value="DIHYDROFOLATE SYNTHETASE-RELATED"/>
    <property type="match status" value="1"/>
</dbReference>
<dbReference type="PROSITE" id="PS01012">
    <property type="entry name" value="FOLYLPOLYGLU_SYNT_2"/>
    <property type="match status" value="1"/>
</dbReference>
<keyword evidence="5" id="KW-0479">Metal-binding</keyword>
<dbReference type="InterPro" id="IPR001645">
    <property type="entry name" value="Folylpolyglutamate_synth"/>
</dbReference>
<comment type="caution">
    <text evidence="14">The sequence shown here is derived from an EMBL/GenBank/DDBJ whole genome shotgun (WGS) entry which is preliminary data.</text>
</comment>
<dbReference type="InterPro" id="IPR018109">
    <property type="entry name" value="Folylpolyglutamate_synth_CS"/>
</dbReference>
<dbReference type="PANTHER" id="PTHR11136">
    <property type="entry name" value="FOLYLPOLYGLUTAMATE SYNTHASE-RELATED"/>
    <property type="match status" value="1"/>
</dbReference>
<dbReference type="Proteomes" id="UP000317691">
    <property type="component" value="Unassembled WGS sequence"/>
</dbReference>
<dbReference type="InterPro" id="IPR036615">
    <property type="entry name" value="Mur_ligase_C_dom_sf"/>
</dbReference>
<dbReference type="GO" id="GO:0046872">
    <property type="term" value="F:metal ion binding"/>
    <property type="evidence" value="ECO:0007669"/>
    <property type="project" value="UniProtKB-KW"/>
</dbReference>
<dbReference type="EC" id="6.3.2.17" evidence="3"/>
<evidence type="ECO:0000256" key="11">
    <source>
        <dbReference type="PIRNR" id="PIRNR001563"/>
    </source>
</evidence>